<dbReference type="InterPro" id="IPR009288">
    <property type="entry name" value="AIG2-like_dom"/>
</dbReference>
<accession>A0AAW0C3H3</accession>
<dbReference type="PANTHER" id="PTHR31544:SF2">
    <property type="entry name" value="AIG2-LIKE PROTEIN D"/>
    <property type="match status" value="1"/>
</dbReference>
<feature type="domain" description="Gamma-glutamylcyclotransferase AIG2-like" evidence="4">
    <location>
        <begin position="16"/>
        <end position="92"/>
    </location>
</feature>
<protein>
    <recommendedName>
        <fullName evidence="3">Putative gamma-glutamylcyclotransferase</fullName>
    </recommendedName>
</protein>
<evidence type="ECO:0000259" key="4">
    <source>
        <dbReference type="Pfam" id="PF06094"/>
    </source>
</evidence>
<dbReference type="Proteomes" id="UP001362999">
    <property type="component" value="Unassembled WGS sequence"/>
</dbReference>
<dbReference type="Pfam" id="PF06094">
    <property type="entry name" value="GGACT"/>
    <property type="match status" value="1"/>
</dbReference>
<evidence type="ECO:0000313" key="5">
    <source>
        <dbReference type="EMBL" id="KAK7033155.1"/>
    </source>
</evidence>
<evidence type="ECO:0000313" key="6">
    <source>
        <dbReference type="Proteomes" id="UP001362999"/>
    </source>
</evidence>
<keyword evidence="2" id="KW-0808">Transferase</keyword>
<organism evidence="5 6">
    <name type="scientific">Favolaschia claudopus</name>
    <dbReference type="NCBI Taxonomy" id="2862362"/>
    <lineage>
        <taxon>Eukaryota</taxon>
        <taxon>Fungi</taxon>
        <taxon>Dikarya</taxon>
        <taxon>Basidiomycota</taxon>
        <taxon>Agaricomycotina</taxon>
        <taxon>Agaricomycetes</taxon>
        <taxon>Agaricomycetidae</taxon>
        <taxon>Agaricales</taxon>
        <taxon>Marasmiineae</taxon>
        <taxon>Mycenaceae</taxon>
        <taxon>Favolaschia</taxon>
    </lineage>
</organism>
<gene>
    <name evidence="5" type="ORF">R3P38DRAFT_2921074</name>
</gene>
<proteinExistence type="inferred from homology"/>
<dbReference type="CDD" id="cd06661">
    <property type="entry name" value="GGCT_like"/>
    <property type="match status" value="1"/>
</dbReference>
<evidence type="ECO:0000256" key="2">
    <source>
        <dbReference type="ARBA" id="ARBA00022679"/>
    </source>
</evidence>
<name>A0AAW0C3H3_9AGAR</name>
<sequence>MHPKILKRVIGNEGSHLQICQAVLLNFTRHKVKSADYPGIIPYSEGRVLFDDELDREACSVRGTMVTGLTPSDTRRLDYFEGGEYDRKKVAVHPLEDLVCLSDYEMPTVKPSALPPDSDLPGAVEVETYVFYNISYLKAEIWDFDDFCKKNAAKWYGPEYRETDRPSATP</sequence>
<dbReference type="Gene3D" id="3.10.490.10">
    <property type="entry name" value="Gamma-glutamyl cyclotransferase-like"/>
    <property type="match status" value="1"/>
</dbReference>
<dbReference type="EMBL" id="JAWWNJ010000023">
    <property type="protein sequence ID" value="KAK7033155.1"/>
    <property type="molecule type" value="Genomic_DNA"/>
</dbReference>
<evidence type="ECO:0000256" key="3">
    <source>
        <dbReference type="ARBA" id="ARBA00030602"/>
    </source>
</evidence>
<dbReference type="PANTHER" id="PTHR31544">
    <property type="entry name" value="AIG2-LIKE PROTEIN D"/>
    <property type="match status" value="1"/>
</dbReference>
<comment type="similarity">
    <text evidence="1">Belongs to the gamma-glutamylcyclotransferase family.</text>
</comment>
<reference evidence="5 6" key="1">
    <citation type="journal article" date="2024" name="J Genomics">
        <title>Draft genome sequencing and assembly of Favolaschia claudopus CIRM-BRFM 2984 isolated from oak limbs.</title>
        <authorList>
            <person name="Navarro D."/>
            <person name="Drula E."/>
            <person name="Chaduli D."/>
            <person name="Cazenave R."/>
            <person name="Ahrendt S."/>
            <person name="Wang J."/>
            <person name="Lipzen A."/>
            <person name="Daum C."/>
            <person name="Barry K."/>
            <person name="Grigoriev I.V."/>
            <person name="Favel A."/>
            <person name="Rosso M.N."/>
            <person name="Martin F."/>
        </authorList>
    </citation>
    <scope>NUCLEOTIDE SEQUENCE [LARGE SCALE GENOMIC DNA]</scope>
    <source>
        <strain evidence="5 6">CIRM-BRFM 2984</strain>
    </source>
</reference>
<dbReference type="InterPro" id="IPR013024">
    <property type="entry name" value="GGCT-like"/>
</dbReference>
<dbReference type="AlphaFoldDB" id="A0AAW0C3H3"/>
<dbReference type="GO" id="GO:0016740">
    <property type="term" value="F:transferase activity"/>
    <property type="evidence" value="ECO:0007669"/>
    <property type="project" value="UniProtKB-KW"/>
</dbReference>
<dbReference type="InterPro" id="IPR045038">
    <property type="entry name" value="AIG2-like"/>
</dbReference>
<comment type="caution">
    <text evidence="5">The sequence shown here is derived from an EMBL/GenBank/DDBJ whole genome shotgun (WGS) entry which is preliminary data.</text>
</comment>
<evidence type="ECO:0000256" key="1">
    <source>
        <dbReference type="ARBA" id="ARBA00008861"/>
    </source>
</evidence>
<keyword evidence="6" id="KW-1185">Reference proteome</keyword>